<comment type="catalytic activity">
    <reaction evidence="7 8">
        <text>N(6)-[(R)-dihydrolipoyl]-L-lysyl-[protein] + acetyl-CoA = N(6)-[(R)-S(8)-acetyldihydrolipoyl]-L-lysyl-[protein] + CoA</text>
        <dbReference type="Rhea" id="RHEA:17017"/>
        <dbReference type="Rhea" id="RHEA-COMP:10475"/>
        <dbReference type="Rhea" id="RHEA-COMP:10478"/>
        <dbReference type="ChEBI" id="CHEBI:57287"/>
        <dbReference type="ChEBI" id="CHEBI:57288"/>
        <dbReference type="ChEBI" id="CHEBI:83100"/>
        <dbReference type="ChEBI" id="CHEBI:83111"/>
        <dbReference type="EC" id="2.3.1.12"/>
    </reaction>
</comment>
<dbReference type="CDD" id="cd06849">
    <property type="entry name" value="lipoyl_domain"/>
    <property type="match status" value="1"/>
</dbReference>
<dbReference type="PANTHER" id="PTHR23151:SF90">
    <property type="entry name" value="DIHYDROLIPOYLLYSINE-RESIDUE ACETYLTRANSFERASE COMPONENT OF PYRUVATE DEHYDROGENASE COMPLEX, MITOCHONDRIAL-RELATED"/>
    <property type="match status" value="1"/>
</dbReference>
<dbReference type="EMBL" id="CP029077">
    <property type="protein sequence ID" value="QED22867.1"/>
    <property type="molecule type" value="Genomic_DNA"/>
</dbReference>
<keyword evidence="13" id="KW-1185">Reference proteome</keyword>
<evidence type="ECO:0000256" key="7">
    <source>
        <dbReference type="ARBA" id="ARBA00048370"/>
    </source>
</evidence>
<feature type="domain" description="Lipoyl-binding" evidence="10">
    <location>
        <begin position="2"/>
        <end position="78"/>
    </location>
</feature>
<dbReference type="InterPro" id="IPR045257">
    <property type="entry name" value="E2/Pdx1"/>
</dbReference>
<evidence type="ECO:0000256" key="8">
    <source>
        <dbReference type="RuleBase" id="RU361137"/>
    </source>
</evidence>
<feature type="region of interest" description="Disordered" evidence="9">
    <location>
        <begin position="95"/>
        <end position="128"/>
    </location>
</feature>
<dbReference type="GO" id="GO:0004742">
    <property type="term" value="F:dihydrolipoyllysine-residue acetyltransferase activity"/>
    <property type="evidence" value="ECO:0007669"/>
    <property type="project" value="UniProtKB-UniRule"/>
</dbReference>
<keyword evidence="4 8" id="KW-0450">Lipoyl</keyword>
<accession>A0A5B8XFV0</accession>
<dbReference type="AlphaFoldDB" id="A0A5B8XFV0"/>
<evidence type="ECO:0000256" key="6">
    <source>
        <dbReference type="ARBA" id="ARBA00025211"/>
    </source>
</evidence>
<dbReference type="Gene3D" id="4.10.320.10">
    <property type="entry name" value="E3-binding domain"/>
    <property type="match status" value="1"/>
</dbReference>
<evidence type="ECO:0000256" key="2">
    <source>
        <dbReference type="ARBA" id="ARBA00011484"/>
    </source>
</evidence>
<dbReference type="PANTHER" id="PTHR23151">
    <property type="entry name" value="DIHYDROLIPOAMIDE ACETYL/SUCCINYL-TRANSFERASE-RELATED"/>
    <property type="match status" value="1"/>
</dbReference>
<protein>
    <recommendedName>
        <fullName evidence="8">Acetyltransferase component of pyruvate dehydrogenase complex</fullName>
        <ecNumber evidence="8">2.3.1.12</ecNumber>
    </recommendedName>
</protein>
<keyword evidence="3 8" id="KW-0808">Transferase</keyword>
<dbReference type="FunFam" id="2.40.50.100:FF:000010">
    <property type="entry name" value="Acetyltransferase component of pyruvate dehydrogenase complex"/>
    <property type="match status" value="1"/>
</dbReference>
<keyword evidence="5 8" id="KW-0012">Acyltransferase</keyword>
<name>A0A5B8XFV0_9RICK</name>
<evidence type="ECO:0000256" key="5">
    <source>
        <dbReference type="ARBA" id="ARBA00023315"/>
    </source>
</evidence>
<comment type="function">
    <text evidence="6">The pyruvate dehydrogenase complex catalyzes the overall conversion of pyruvate to acetyl-CoA and CO(2). It contains multiple copies of three enzymatic components: pyruvate dehydrogenase (E1), dihydrolipoamide acetyltransferase (E2) and lipoamide dehydrogenase (E3).</text>
</comment>
<dbReference type="Proteomes" id="UP000321934">
    <property type="component" value="Chromosome"/>
</dbReference>
<dbReference type="Pfam" id="PF00364">
    <property type="entry name" value="Biotin_lipoyl"/>
    <property type="match status" value="1"/>
</dbReference>
<dbReference type="InterPro" id="IPR011053">
    <property type="entry name" value="Single_hybrid_motif"/>
</dbReference>
<dbReference type="InterPro" id="IPR023213">
    <property type="entry name" value="CAT-like_dom_sf"/>
</dbReference>
<feature type="domain" description="Peripheral subunit-binding (PSBD)" evidence="11">
    <location>
        <begin position="133"/>
        <end position="170"/>
    </location>
</feature>
<dbReference type="InterPro" id="IPR036625">
    <property type="entry name" value="E3-bd_dom_sf"/>
</dbReference>
<dbReference type="PROSITE" id="PS50968">
    <property type="entry name" value="BIOTINYL_LIPOYL"/>
    <property type="match status" value="1"/>
</dbReference>
<dbReference type="InterPro" id="IPR004167">
    <property type="entry name" value="PSBD"/>
</dbReference>
<evidence type="ECO:0000256" key="4">
    <source>
        <dbReference type="ARBA" id="ARBA00022823"/>
    </source>
</evidence>
<dbReference type="OrthoDB" id="9805770at2"/>
<evidence type="ECO:0000313" key="13">
    <source>
        <dbReference type="Proteomes" id="UP000321934"/>
    </source>
</evidence>
<evidence type="ECO:0000259" key="10">
    <source>
        <dbReference type="PROSITE" id="PS50968"/>
    </source>
</evidence>
<dbReference type="Pfam" id="PF00198">
    <property type="entry name" value="2-oxoacid_dh"/>
    <property type="match status" value="1"/>
</dbReference>
<comment type="subunit">
    <text evidence="2">Forms a 24-polypeptide structural core with octahedral symmetry.</text>
</comment>
<keyword evidence="12" id="KW-0670">Pyruvate</keyword>
<dbReference type="PROSITE" id="PS51826">
    <property type="entry name" value="PSBD"/>
    <property type="match status" value="1"/>
</dbReference>
<dbReference type="NCBIfam" id="TIGR01349">
    <property type="entry name" value="PDHac_trf_mito"/>
    <property type="match status" value="1"/>
</dbReference>
<feature type="compositionally biased region" description="Polar residues" evidence="9">
    <location>
        <begin position="113"/>
        <end position="122"/>
    </location>
</feature>
<proteinExistence type="inferred from homology"/>
<evidence type="ECO:0000256" key="3">
    <source>
        <dbReference type="ARBA" id="ARBA00022679"/>
    </source>
</evidence>
<dbReference type="InterPro" id="IPR001078">
    <property type="entry name" value="2-oxoacid_DH_actylTfrase"/>
</dbReference>
<evidence type="ECO:0000256" key="1">
    <source>
        <dbReference type="ARBA" id="ARBA00007317"/>
    </source>
</evidence>
<organism evidence="12 13">
    <name type="scientific">Candidatus Deianiraea vastatrix</name>
    <dbReference type="NCBI Taxonomy" id="2163644"/>
    <lineage>
        <taxon>Bacteria</taxon>
        <taxon>Pseudomonadati</taxon>
        <taxon>Pseudomonadota</taxon>
        <taxon>Alphaproteobacteria</taxon>
        <taxon>Rickettsiales</taxon>
        <taxon>Candidatus Deianiraeaceae</taxon>
        <taxon>Candidatus Deianiraea</taxon>
    </lineage>
</organism>
<evidence type="ECO:0000256" key="9">
    <source>
        <dbReference type="SAM" id="MobiDB-lite"/>
    </source>
</evidence>
<sequence length="419" mass="45596">MPIEILMPALSPTMKEGNLAKWAKKEGEEIKSGQMLAEIETDKAMMEVESIENGTLGKILVAGGTSNVKVNTVIGLILEKGEDKSVLDTYQIKGMQHGQETQKQPPVEKEIKSTTASNQKQPLAQEAKSDRIYASPLAKNIAANNGVDISKIQGTGPHGRVVKRDVECANVQSFQTPCSQIGRNQVEYTDEKVSTMRNVIAQRLQESKQNVPHFYLSCDCVVDNLLLSREMINSTAPKDKDGKPAYKISVNDLVVKLTAMAIRNKNFVNASWMDGFVRQYNNIDISIAVSIPDGLITPIVKNADQKGVLAISADIKDLASRARKNQLKLEEFQGGGFSISNLGMYGIESFNAIVNPPQACILAVGAVIQKPVVKSGQIEVANVMNISISVDHRVIDGAKAAEFLSELKNLIENPILGIL</sequence>
<dbReference type="SUPFAM" id="SSF47005">
    <property type="entry name" value="Peripheral subunit-binding domain of 2-oxo acid dehydrogenase complex"/>
    <property type="match status" value="1"/>
</dbReference>
<comment type="similarity">
    <text evidence="1 8">Belongs to the 2-oxoacid dehydrogenase family.</text>
</comment>
<dbReference type="Gene3D" id="2.40.50.100">
    <property type="match status" value="1"/>
</dbReference>
<dbReference type="SUPFAM" id="SSF52777">
    <property type="entry name" value="CoA-dependent acyltransferases"/>
    <property type="match status" value="1"/>
</dbReference>
<dbReference type="GO" id="GO:0006086">
    <property type="term" value="P:pyruvate decarboxylation to acetyl-CoA"/>
    <property type="evidence" value="ECO:0007669"/>
    <property type="project" value="InterPro"/>
</dbReference>
<dbReference type="InterPro" id="IPR006257">
    <property type="entry name" value="LAT1"/>
</dbReference>
<gene>
    <name evidence="12" type="ORF">Deia_00053</name>
</gene>
<dbReference type="InterPro" id="IPR000089">
    <property type="entry name" value="Biotin_lipoyl"/>
</dbReference>
<dbReference type="EC" id="2.3.1.12" evidence="8"/>
<dbReference type="GO" id="GO:0045254">
    <property type="term" value="C:pyruvate dehydrogenase complex"/>
    <property type="evidence" value="ECO:0007669"/>
    <property type="project" value="UniProtKB-UniRule"/>
</dbReference>
<dbReference type="Gene3D" id="3.30.559.10">
    <property type="entry name" value="Chloramphenicol acetyltransferase-like domain"/>
    <property type="match status" value="1"/>
</dbReference>
<dbReference type="RefSeq" id="WP_146820175.1">
    <property type="nucleotide sequence ID" value="NZ_CP029077.1"/>
</dbReference>
<comment type="cofactor">
    <cofactor evidence="8">
        <name>(R)-lipoate</name>
        <dbReference type="ChEBI" id="CHEBI:83088"/>
    </cofactor>
    <text evidence="8">Binds 1 lipoyl cofactor covalently.</text>
</comment>
<dbReference type="Pfam" id="PF02817">
    <property type="entry name" value="E3_binding"/>
    <property type="match status" value="1"/>
</dbReference>
<evidence type="ECO:0000259" key="11">
    <source>
        <dbReference type="PROSITE" id="PS51826"/>
    </source>
</evidence>
<reference evidence="12 13" key="1">
    <citation type="journal article" date="2019" name="ISME J.">
        <title>Deianiraea, an extracellular bacterium associated with the ciliate Paramecium, suggests an alternative scenario for the evolution of Rickettsiales.</title>
        <authorList>
            <person name="Castelli M."/>
            <person name="Sabaneyeva E."/>
            <person name="Lanzoni O."/>
            <person name="Lebedeva N."/>
            <person name="Floriano A.M."/>
            <person name="Gaiarsa S."/>
            <person name="Benken K."/>
            <person name="Modeo L."/>
            <person name="Bandi C."/>
            <person name="Potekhin A."/>
            <person name="Sassera D."/>
            <person name="Petroni G."/>
        </authorList>
    </citation>
    <scope>NUCLEOTIDE SEQUENCE [LARGE SCALE GENOMIC DNA]</scope>
    <source>
        <strain evidence="12">CyL4-1</strain>
    </source>
</reference>
<evidence type="ECO:0000313" key="12">
    <source>
        <dbReference type="EMBL" id="QED22867.1"/>
    </source>
</evidence>
<dbReference type="SUPFAM" id="SSF51230">
    <property type="entry name" value="Single hybrid motif"/>
    <property type="match status" value="1"/>
</dbReference>